<name>A6TV52_ALKMQ</name>
<dbReference type="STRING" id="293826.Amet_3987"/>
<dbReference type="OrthoDB" id="9958169at2"/>
<accession>A6TV52</accession>
<dbReference type="KEGG" id="amt:Amet_3987"/>
<evidence type="ECO:0000313" key="1">
    <source>
        <dbReference type="EMBL" id="ABR50070.1"/>
    </source>
</evidence>
<dbReference type="RefSeq" id="WP_012065021.1">
    <property type="nucleotide sequence ID" value="NC_009633.1"/>
</dbReference>
<proteinExistence type="predicted"/>
<gene>
    <name evidence="1" type="ordered locus">Amet_3987</name>
</gene>
<protein>
    <submittedName>
        <fullName evidence="1">Uncharacterized protein</fullName>
    </submittedName>
</protein>
<dbReference type="AlphaFoldDB" id="A6TV52"/>
<sequence length="278" mass="33557">MEKWKEARISYIDFIKDNCIFESKLINFMYPLNFENAYKKHLNSRCIKYINGINTNIEDLLLIYYKINTFYKNLKDNNIAEYKYVLKTEIEHFIMRYRIVSSKILELRKELKNKNIAWSTIKYFTDSEEYKQLISIRNDIAHESIRSHVFYGKDVKREAVQFYTNRSLDNNIYLDKVFLSPEGAEIYDLNRLLTWLIVILLNLGYDTFTDIILDIEKLNLVDKKERSYIDNYDEQIGKKYSLLTKRRVETDILIYNLSSLLAYIRDFNPNDISCYWRD</sequence>
<keyword evidence="2" id="KW-1185">Reference proteome</keyword>
<dbReference type="HOGENOM" id="CLU_999798_0_0_9"/>
<dbReference type="EMBL" id="CP000724">
    <property type="protein sequence ID" value="ABR50070.1"/>
    <property type="molecule type" value="Genomic_DNA"/>
</dbReference>
<organism evidence="1 2">
    <name type="scientific">Alkaliphilus metalliredigens (strain QYMF)</name>
    <dbReference type="NCBI Taxonomy" id="293826"/>
    <lineage>
        <taxon>Bacteria</taxon>
        <taxon>Bacillati</taxon>
        <taxon>Bacillota</taxon>
        <taxon>Clostridia</taxon>
        <taxon>Peptostreptococcales</taxon>
        <taxon>Natronincolaceae</taxon>
        <taxon>Alkaliphilus</taxon>
    </lineage>
</organism>
<evidence type="ECO:0000313" key="2">
    <source>
        <dbReference type="Proteomes" id="UP000001572"/>
    </source>
</evidence>
<reference evidence="2" key="1">
    <citation type="journal article" date="2016" name="Genome Announc.">
        <title>Complete genome sequence of Alkaliphilus metalliredigens strain QYMF, an alkaliphilic and metal-reducing bacterium isolated from borax-contaminated leachate ponds.</title>
        <authorList>
            <person name="Hwang C."/>
            <person name="Copeland A."/>
            <person name="Lucas S."/>
            <person name="Lapidus A."/>
            <person name="Barry K."/>
            <person name="Detter J.C."/>
            <person name="Glavina Del Rio T."/>
            <person name="Hammon N."/>
            <person name="Israni S."/>
            <person name="Dalin E."/>
            <person name="Tice H."/>
            <person name="Pitluck S."/>
            <person name="Chertkov O."/>
            <person name="Brettin T."/>
            <person name="Bruce D."/>
            <person name="Han C."/>
            <person name="Schmutz J."/>
            <person name="Larimer F."/>
            <person name="Land M.L."/>
            <person name="Hauser L."/>
            <person name="Kyrpides N."/>
            <person name="Mikhailova N."/>
            <person name="Ye Q."/>
            <person name="Zhou J."/>
            <person name="Richardson P."/>
            <person name="Fields M.W."/>
        </authorList>
    </citation>
    <scope>NUCLEOTIDE SEQUENCE [LARGE SCALE GENOMIC DNA]</scope>
    <source>
        <strain evidence="2">QYMF</strain>
    </source>
</reference>
<dbReference type="Proteomes" id="UP000001572">
    <property type="component" value="Chromosome"/>
</dbReference>